<comment type="caution">
    <text evidence="1">The sequence shown here is derived from an EMBL/GenBank/DDBJ whole genome shotgun (WGS) entry which is preliminary data.</text>
</comment>
<dbReference type="EMBL" id="VDCV01000015">
    <property type="protein sequence ID" value="KAB5525201.1"/>
    <property type="molecule type" value="Genomic_DNA"/>
</dbReference>
<organism evidence="1 2">
    <name type="scientific">Salix brachista</name>
    <dbReference type="NCBI Taxonomy" id="2182728"/>
    <lineage>
        <taxon>Eukaryota</taxon>
        <taxon>Viridiplantae</taxon>
        <taxon>Streptophyta</taxon>
        <taxon>Embryophyta</taxon>
        <taxon>Tracheophyta</taxon>
        <taxon>Spermatophyta</taxon>
        <taxon>Magnoliopsida</taxon>
        <taxon>eudicotyledons</taxon>
        <taxon>Gunneridae</taxon>
        <taxon>Pentapetalae</taxon>
        <taxon>rosids</taxon>
        <taxon>fabids</taxon>
        <taxon>Malpighiales</taxon>
        <taxon>Salicaceae</taxon>
        <taxon>Saliceae</taxon>
        <taxon>Salix</taxon>
    </lineage>
</organism>
<proteinExistence type="predicted"/>
<dbReference type="SUPFAM" id="SSF51735">
    <property type="entry name" value="NAD(P)-binding Rossmann-fold domains"/>
    <property type="match status" value="1"/>
</dbReference>
<reference evidence="2" key="1">
    <citation type="journal article" date="2019" name="Gigascience">
        <title>De novo genome assembly of the endangered Acer yangbiense, a plant species with extremely small populations endemic to Yunnan Province, China.</title>
        <authorList>
            <person name="Yang J."/>
            <person name="Wariss H.M."/>
            <person name="Tao L."/>
            <person name="Zhang R."/>
            <person name="Yun Q."/>
            <person name="Hollingsworth P."/>
            <person name="Dao Z."/>
            <person name="Luo G."/>
            <person name="Guo H."/>
            <person name="Ma Y."/>
            <person name="Sun W."/>
        </authorList>
    </citation>
    <scope>NUCLEOTIDE SEQUENCE [LARGE SCALE GENOMIC DNA]</scope>
    <source>
        <strain evidence="2">cv. br00</strain>
    </source>
</reference>
<dbReference type="InterPro" id="IPR036291">
    <property type="entry name" value="NAD(P)-bd_dom_sf"/>
</dbReference>
<dbReference type="AlphaFoldDB" id="A0A5N5K0T8"/>
<name>A0A5N5K0T8_9ROSI</name>
<keyword evidence="2" id="KW-1185">Reference proteome</keyword>
<evidence type="ECO:0000313" key="1">
    <source>
        <dbReference type="EMBL" id="KAB5525201.1"/>
    </source>
</evidence>
<sequence length="102" mass="11092">MARLACWQRDPYELEGDYKPLVSGMGVASELEDSINVSKLSISVWKSSSESSLSLVAKMENAGFTDPSLFLASGDSEFVTGHNLVVDGGYHFQGSLKYDHAE</sequence>
<gene>
    <name evidence="1" type="ORF">DKX38_022950</name>
</gene>
<dbReference type="Proteomes" id="UP000326939">
    <property type="component" value="Chromosome 15"/>
</dbReference>
<evidence type="ECO:0000313" key="2">
    <source>
        <dbReference type="Proteomes" id="UP000326939"/>
    </source>
</evidence>
<accession>A0A5N5K0T8</accession>
<dbReference type="Gene3D" id="3.40.50.720">
    <property type="entry name" value="NAD(P)-binding Rossmann-like Domain"/>
    <property type="match status" value="1"/>
</dbReference>
<protein>
    <submittedName>
        <fullName evidence="1">Uncharacterized protein</fullName>
    </submittedName>
</protein>